<dbReference type="EMBL" id="CP031092">
    <property type="protein sequence ID" value="AXF56973.1"/>
    <property type="molecule type" value="Genomic_DNA"/>
</dbReference>
<protein>
    <submittedName>
        <fullName evidence="3">MFS transporter</fullName>
    </submittedName>
</protein>
<dbReference type="KEGG" id="rue:DT065_13820"/>
<evidence type="ECO:0000256" key="2">
    <source>
        <dbReference type="SAM" id="Phobius"/>
    </source>
</evidence>
<accession>A0A345C192</accession>
<gene>
    <name evidence="3" type="ORF">DT065_13820</name>
</gene>
<dbReference type="Proteomes" id="UP000252100">
    <property type="component" value="Chromosome"/>
</dbReference>
<dbReference type="InterPro" id="IPR011701">
    <property type="entry name" value="MFS"/>
</dbReference>
<evidence type="ECO:0000256" key="1">
    <source>
        <dbReference type="ARBA" id="ARBA00004651"/>
    </source>
</evidence>
<feature type="transmembrane region" description="Helical" evidence="2">
    <location>
        <begin position="51"/>
        <end position="69"/>
    </location>
</feature>
<dbReference type="RefSeq" id="WP_114374374.1">
    <property type="nucleotide sequence ID" value="NZ_CP031092.1"/>
</dbReference>
<dbReference type="InterPro" id="IPR036259">
    <property type="entry name" value="MFS_trans_sf"/>
</dbReference>
<dbReference type="AlphaFoldDB" id="A0A345C192"/>
<dbReference type="Gene3D" id="1.20.1250.20">
    <property type="entry name" value="MFS general substrate transporter like domains"/>
    <property type="match status" value="1"/>
</dbReference>
<feature type="transmembrane region" description="Helical" evidence="2">
    <location>
        <begin position="168"/>
        <end position="187"/>
    </location>
</feature>
<dbReference type="GO" id="GO:0022857">
    <property type="term" value="F:transmembrane transporter activity"/>
    <property type="evidence" value="ECO:0007669"/>
    <property type="project" value="InterPro"/>
</dbReference>
<evidence type="ECO:0000313" key="3">
    <source>
        <dbReference type="EMBL" id="AXF56973.1"/>
    </source>
</evidence>
<keyword evidence="2" id="KW-0812">Transmembrane</keyword>
<keyword evidence="2" id="KW-1133">Transmembrane helix</keyword>
<dbReference type="GO" id="GO:0005886">
    <property type="term" value="C:plasma membrane"/>
    <property type="evidence" value="ECO:0007669"/>
    <property type="project" value="UniProtKB-SubCell"/>
</dbReference>
<dbReference type="PANTHER" id="PTHR23523:SF2">
    <property type="entry name" value="2-NITROIMIDAZOLE TRANSPORTER"/>
    <property type="match status" value="1"/>
</dbReference>
<organism evidence="3 4">
    <name type="scientific">Salicibibacter kimchii</name>
    <dbReference type="NCBI Taxonomy" id="2099786"/>
    <lineage>
        <taxon>Bacteria</taxon>
        <taxon>Bacillati</taxon>
        <taxon>Bacillota</taxon>
        <taxon>Bacilli</taxon>
        <taxon>Bacillales</taxon>
        <taxon>Bacillaceae</taxon>
        <taxon>Salicibibacter</taxon>
    </lineage>
</organism>
<sequence length="268" mass="29267">MKYQDADNSISNSLRATLSIVLVAFNLRPAITGVGPLIGFLRDDLQLTNSQAGVLTTLPLLAFAGLSMAAPRLVKKWGIEWAIFAGLFTLLVGIFLRSGGYPTTLFVGTAIIGIGIAICNVLLPGLVKLKFEKHTGLMTGVYTTSMSLFATIGSGFSIPLAVQLGLEWQGAFAVWGVIAVVAMGVWTTQFRGTRNSKEEGKDEDRGPKLWQSPLAWYVTVRICRKTSSERRKRSLLIQSERLPAGLILPLCNYNLREINFVSRYSSIP</sequence>
<evidence type="ECO:0000313" key="4">
    <source>
        <dbReference type="Proteomes" id="UP000252100"/>
    </source>
</evidence>
<feature type="transmembrane region" description="Helical" evidence="2">
    <location>
        <begin position="139"/>
        <end position="162"/>
    </location>
</feature>
<comment type="subcellular location">
    <subcellularLocation>
        <location evidence="1">Cell membrane</location>
        <topology evidence="1">Multi-pass membrane protein</topology>
    </subcellularLocation>
</comment>
<reference evidence="3 4" key="1">
    <citation type="journal article" date="2018" name="J. Microbiol.">
        <title>Salicibibacter kimchii gen. nov., sp. nov., a moderately halophilic and alkalitolerant bacterium in the family Bacillaceae, isolated from kimchi.</title>
        <authorList>
            <person name="Jang J.Y."/>
            <person name="Oh Y.J."/>
            <person name="Lim S.K."/>
            <person name="Park H.K."/>
            <person name="Lee C."/>
            <person name="Kim J.Y."/>
            <person name="Lee M.A."/>
            <person name="Choi H.J."/>
        </authorList>
    </citation>
    <scope>NUCLEOTIDE SEQUENCE [LARGE SCALE GENOMIC DNA]</scope>
    <source>
        <strain evidence="3 4">NKC1-1</strain>
    </source>
</reference>
<dbReference type="OrthoDB" id="9797740at2"/>
<proteinExistence type="predicted"/>
<feature type="transmembrane region" description="Helical" evidence="2">
    <location>
        <begin position="81"/>
        <end position="99"/>
    </location>
</feature>
<keyword evidence="4" id="KW-1185">Reference proteome</keyword>
<name>A0A345C192_9BACI</name>
<dbReference type="Pfam" id="PF07690">
    <property type="entry name" value="MFS_1"/>
    <property type="match status" value="1"/>
</dbReference>
<dbReference type="PANTHER" id="PTHR23523">
    <property type="match status" value="1"/>
</dbReference>
<dbReference type="SUPFAM" id="SSF103473">
    <property type="entry name" value="MFS general substrate transporter"/>
    <property type="match status" value="1"/>
</dbReference>
<keyword evidence="2" id="KW-0472">Membrane</keyword>
<feature type="transmembrane region" description="Helical" evidence="2">
    <location>
        <begin position="12"/>
        <end position="31"/>
    </location>
</feature>
<feature type="transmembrane region" description="Helical" evidence="2">
    <location>
        <begin position="105"/>
        <end position="127"/>
    </location>
</feature>
<dbReference type="InterPro" id="IPR052524">
    <property type="entry name" value="MFS_Cyanate_Porter"/>
</dbReference>